<dbReference type="RefSeq" id="WP_237853673.1">
    <property type="nucleotide sequence ID" value="NZ_JAKLWS010000009.1"/>
</dbReference>
<evidence type="ECO:0000313" key="3">
    <source>
        <dbReference type="Proteomes" id="UP001165366"/>
    </source>
</evidence>
<dbReference type="InterPro" id="IPR002491">
    <property type="entry name" value="ABC_transptr_periplasmic_BD"/>
</dbReference>
<dbReference type="SUPFAM" id="SSF53807">
    <property type="entry name" value="Helical backbone' metal receptor"/>
    <property type="match status" value="1"/>
</dbReference>
<reference evidence="2" key="2">
    <citation type="submission" date="2024-05" db="EMBL/GenBank/DDBJ databases">
        <title>Rhodohalobacter halophilus gen. nov., sp. nov., a moderately halophilic member of the family Balneolaceae.</title>
        <authorList>
            <person name="Xia J."/>
        </authorList>
    </citation>
    <scope>NUCLEOTIDE SEQUENCE</scope>
    <source>
        <strain evidence="2">WB101</strain>
    </source>
</reference>
<reference evidence="2" key="1">
    <citation type="submission" date="2022-01" db="EMBL/GenBank/DDBJ databases">
        <authorList>
            <person name="Wang Y."/>
        </authorList>
    </citation>
    <scope>NUCLEOTIDE SEQUENCE</scope>
    <source>
        <strain evidence="2">WB101</strain>
    </source>
</reference>
<gene>
    <name evidence="2" type="ORF">L6773_09305</name>
</gene>
<dbReference type="PANTHER" id="PTHR42860:SF1">
    <property type="entry name" value="VITAMIN B12-BINDING PROTEIN"/>
    <property type="match status" value="1"/>
</dbReference>
<dbReference type="EMBL" id="JAKLWS010000009">
    <property type="protein sequence ID" value="MCG2588762.1"/>
    <property type="molecule type" value="Genomic_DNA"/>
</dbReference>
<evidence type="ECO:0000313" key="2">
    <source>
        <dbReference type="EMBL" id="MCG2588762.1"/>
    </source>
</evidence>
<keyword evidence="3" id="KW-1185">Reference proteome</keyword>
<name>A0ABS9KD27_9BACT</name>
<dbReference type="PROSITE" id="PS50983">
    <property type="entry name" value="FE_B12_PBP"/>
    <property type="match status" value="1"/>
</dbReference>
<evidence type="ECO:0000259" key="1">
    <source>
        <dbReference type="PROSITE" id="PS50983"/>
    </source>
</evidence>
<protein>
    <submittedName>
        <fullName evidence="2">Cobalamin-binding protein</fullName>
    </submittedName>
</protein>
<comment type="caution">
    <text evidence="2">The sequence shown here is derived from an EMBL/GenBank/DDBJ whole genome shotgun (WGS) entry which is preliminary data.</text>
</comment>
<dbReference type="Pfam" id="PF01497">
    <property type="entry name" value="Peripla_BP_2"/>
    <property type="match status" value="1"/>
</dbReference>
<accession>A0ABS9KD27</accession>
<dbReference type="PANTHER" id="PTHR42860">
    <property type="entry name" value="VITAMIN B12-BINDING PROTEIN"/>
    <property type="match status" value="1"/>
</dbReference>
<proteinExistence type="predicted"/>
<dbReference type="InterPro" id="IPR051030">
    <property type="entry name" value="Vitamin_B12-ABC_binding"/>
</dbReference>
<feature type="domain" description="Fe/B12 periplasmic-binding" evidence="1">
    <location>
        <begin position="2"/>
        <end position="289"/>
    </location>
</feature>
<organism evidence="2 3">
    <name type="scientific">Rhodohalobacter sulfatireducens</name>
    <dbReference type="NCBI Taxonomy" id="2911366"/>
    <lineage>
        <taxon>Bacteria</taxon>
        <taxon>Pseudomonadati</taxon>
        <taxon>Balneolota</taxon>
        <taxon>Balneolia</taxon>
        <taxon>Balneolales</taxon>
        <taxon>Balneolaceae</taxon>
        <taxon>Rhodohalobacter</taxon>
    </lineage>
</organism>
<dbReference type="Gene3D" id="3.40.50.1980">
    <property type="entry name" value="Nitrogenase molybdenum iron protein domain"/>
    <property type="match status" value="2"/>
</dbReference>
<sequence>MRIVSLLPSTTEILCDLGFEDQLVGRSHECDQPESIRNLPELTESAVKNTGNSAEIDRNIHSVVENGLSVFTVKTDLLAEINPDIIFTQDHCEVCAVSFDDVKSAVREYCSEDTEVISISPSNLDEIAQSIHKIGKALGAEGKAEQFVDELDQRIDIIRNTVIGEPVKRVACLEWIDPLMTGGNWIPELLEIVGAEYLLSEPGEHSPWIDWEDLVEENPDVILIMPCGYSIDQSIKEFHILSQKKNWHSLKAVQNNEVYILDGNRYFNRPGTSIFESTRILAEILHPSLFKPIHQNVGWIRFDGQLQNAQ</sequence>
<dbReference type="Proteomes" id="UP001165366">
    <property type="component" value="Unassembled WGS sequence"/>
</dbReference>
<dbReference type="CDD" id="cd01144">
    <property type="entry name" value="BtuF"/>
    <property type="match status" value="1"/>
</dbReference>